<reference evidence="2" key="1">
    <citation type="submission" date="2014-03" db="EMBL/GenBank/DDBJ databases">
        <title>The Genome Sequence of Puccinia striiformis f. sp. tritici PST-78.</title>
        <authorList>
            <consortium name="The Broad Institute Genome Sequencing Platform"/>
            <person name="Cuomo C."/>
            <person name="Hulbert S."/>
            <person name="Chen X."/>
            <person name="Walker B."/>
            <person name="Young S.K."/>
            <person name="Zeng Q."/>
            <person name="Gargeya S."/>
            <person name="Fitzgerald M."/>
            <person name="Haas B."/>
            <person name="Abouelleil A."/>
            <person name="Alvarado L."/>
            <person name="Arachchi H.M."/>
            <person name="Berlin A.M."/>
            <person name="Chapman S.B."/>
            <person name="Goldberg J."/>
            <person name="Griggs A."/>
            <person name="Gujja S."/>
            <person name="Hansen M."/>
            <person name="Howarth C."/>
            <person name="Imamovic A."/>
            <person name="Larimer J."/>
            <person name="McCowan C."/>
            <person name="Montmayeur A."/>
            <person name="Murphy C."/>
            <person name="Neiman D."/>
            <person name="Pearson M."/>
            <person name="Priest M."/>
            <person name="Roberts A."/>
            <person name="Saif S."/>
            <person name="Shea T."/>
            <person name="Sisk P."/>
            <person name="Sykes S."/>
            <person name="Wortman J."/>
            <person name="Nusbaum C."/>
            <person name="Birren B."/>
        </authorList>
    </citation>
    <scope>NUCLEOTIDE SEQUENCE [LARGE SCALE GENOMIC DNA]</scope>
    <source>
        <strain evidence="2">race PST-78</strain>
    </source>
</reference>
<evidence type="ECO:0000313" key="2">
    <source>
        <dbReference type="Proteomes" id="UP000054564"/>
    </source>
</evidence>
<evidence type="ECO:0000313" key="1">
    <source>
        <dbReference type="EMBL" id="KNF02116.1"/>
    </source>
</evidence>
<accession>A0A0L0VS67</accession>
<sequence>MCPYPPAQEELLELGRSSRLQPWGGPGNKFSIDVALFKLSLASLENIRRSVTEGYPWSSPLAGFTNGFAATETTSVTSPAKNLVHMAVETQRQTKAWPTPLFVLVHRAARPAQWRPPELGNLTNQIRLTTFLFIGQKPTTARRFDITSNCTRVEAAPPTSGQHRAGKFAECRP</sequence>
<organism evidence="1 2">
    <name type="scientific">Puccinia striiformis f. sp. tritici PST-78</name>
    <dbReference type="NCBI Taxonomy" id="1165861"/>
    <lineage>
        <taxon>Eukaryota</taxon>
        <taxon>Fungi</taxon>
        <taxon>Dikarya</taxon>
        <taxon>Basidiomycota</taxon>
        <taxon>Pucciniomycotina</taxon>
        <taxon>Pucciniomycetes</taxon>
        <taxon>Pucciniales</taxon>
        <taxon>Pucciniaceae</taxon>
        <taxon>Puccinia</taxon>
    </lineage>
</organism>
<gene>
    <name evidence="1" type="ORF">PSTG_04616</name>
</gene>
<proteinExistence type="predicted"/>
<name>A0A0L0VS67_9BASI</name>
<dbReference type="EMBL" id="AJIL01000025">
    <property type="protein sequence ID" value="KNF02116.1"/>
    <property type="molecule type" value="Genomic_DNA"/>
</dbReference>
<dbReference type="AlphaFoldDB" id="A0A0L0VS67"/>
<dbReference type="Proteomes" id="UP000054564">
    <property type="component" value="Unassembled WGS sequence"/>
</dbReference>
<comment type="caution">
    <text evidence="1">The sequence shown here is derived from an EMBL/GenBank/DDBJ whole genome shotgun (WGS) entry which is preliminary data.</text>
</comment>
<protein>
    <submittedName>
        <fullName evidence="1">Uncharacterized protein</fullName>
    </submittedName>
</protein>
<keyword evidence="2" id="KW-1185">Reference proteome</keyword>